<evidence type="ECO:0000256" key="2">
    <source>
        <dbReference type="ARBA" id="ARBA00004389"/>
    </source>
</evidence>
<dbReference type="AlphaFoldDB" id="A0A6J1DRN4"/>
<keyword evidence="4" id="KW-0812">Transmembrane</keyword>
<name>A0A6J1DRN4_MOMCH</name>
<keyword evidence="6" id="KW-1133">Transmembrane helix</keyword>
<evidence type="ECO:0000256" key="4">
    <source>
        <dbReference type="ARBA" id="ARBA00022692"/>
    </source>
</evidence>
<dbReference type="OrthoDB" id="1096364at2759"/>
<evidence type="ECO:0000313" key="13">
    <source>
        <dbReference type="RefSeq" id="XP_022155436.1"/>
    </source>
</evidence>
<keyword evidence="12" id="KW-1185">Reference proteome</keyword>
<dbReference type="PANTHER" id="PTHR32219">
    <property type="entry name" value="RNA-BINDING PROTEIN YLMH-RELATED"/>
    <property type="match status" value="1"/>
</dbReference>
<comment type="similarity">
    <text evidence="9">Belongs to the plant Proton pump-interactor protein family.</text>
</comment>
<dbReference type="Gene3D" id="1.20.5.340">
    <property type="match status" value="1"/>
</dbReference>
<dbReference type="Proteomes" id="UP000504603">
    <property type="component" value="Unplaced"/>
</dbReference>
<dbReference type="RefSeq" id="XP_022155436.1">
    <property type="nucleotide sequence ID" value="XM_022299744.1"/>
</dbReference>
<dbReference type="InterPro" id="IPR055282">
    <property type="entry name" value="PPI1-4"/>
</dbReference>
<keyword evidence="8" id="KW-0472">Membrane</keyword>
<evidence type="ECO:0000256" key="3">
    <source>
        <dbReference type="ARBA" id="ARBA00022475"/>
    </source>
</evidence>
<keyword evidence="3" id="KW-1003">Cell membrane</keyword>
<dbReference type="PANTHER" id="PTHR32219:SF16">
    <property type="entry name" value="CORE-2_I-BRANCHING BETA-1,6-N-ACETYLGLUCOSAMINYLTRANSFERASE FAMILY PROTEIN"/>
    <property type="match status" value="1"/>
</dbReference>
<keyword evidence="5" id="KW-0256">Endoplasmic reticulum</keyword>
<evidence type="ECO:0000256" key="6">
    <source>
        <dbReference type="ARBA" id="ARBA00022989"/>
    </source>
</evidence>
<evidence type="ECO:0000256" key="1">
    <source>
        <dbReference type="ARBA" id="ARBA00004162"/>
    </source>
</evidence>
<keyword evidence="7 10" id="KW-0175">Coiled coil</keyword>
<evidence type="ECO:0000256" key="5">
    <source>
        <dbReference type="ARBA" id="ARBA00022824"/>
    </source>
</evidence>
<dbReference type="GO" id="GO:0005886">
    <property type="term" value="C:plasma membrane"/>
    <property type="evidence" value="ECO:0007669"/>
    <property type="project" value="UniProtKB-SubCell"/>
</dbReference>
<dbReference type="GeneID" id="111022582"/>
<feature type="compositionally biased region" description="Basic and acidic residues" evidence="11">
    <location>
        <begin position="1"/>
        <end position="12"/>
    </location>
</feature>
<comment type="subcellular location">
    <subcellularLocation>
        <location evidence="1">Cell membrane</location>
        <topology evidence="1">Single-pass membrane protein</topology>
    </subcellularLocation>
    <subcellularLocation>
        <location evidence="2">Endoplasmic reticulum membrane</location>
        <topology evidence="2">Single-pass membrane protein</topology>
    </subcellularLocation>
</comment>
<evidence type="ECO:0000256" key="7">
    <source>
        <dbReference type="ARBA" id="ARBA00023054"/>
    </source>
</evidence>
<dbReference type="GO" id="GO:0005789">
    <property type="term" value="C:endoplasmic reticulum membrane"/>
    <property type="evidence" value="ECO:0007669"/>
    <property type="project" value="UniProtKB-SubCell"/>
</dbReference>
<evidence type="ECO:0000256" key="10">
    <source>
        <dbReference type="SAM" id="Coils"/>
    </source>
</evidence>
<evidence type="ECO:0000313" key="12">
    <source>
        <dbReference type="Proteomes" id="UP000504603"/>
    </source>
</evidence>
<reference evidence="13" key="1">
    <citation type="submission" date="2025-08" db="UniProtKB">
        <authorList>
            <consortium name="RefSeq"/>
        </authorList>
    </citation>
    <scope>IDENTIFICATION</scope>
    <source>
        <strain evidence="13">OHB3-1</strain>
    </source>
</reference>
<feature type="region of interest" description="Disordered" evidence="11">
    <location>
        <begin position="1"/>
        <end position="30"/>
    </location>
</feature>
<gene>
    <name evidence="13" type="primary">LOC111022582</name>
</gene>
<evidence type="ECO:0000256" key="8">
    <source>
        <dbReference type="ARBA" id="ARBA00023136"/>
    </source>
</evidence>
<organism evidence="12 13">
    <name type="scientific">Momordica charantia</name>
    <name type="common">Bitter gourd</name>
    <name type="synonym">Balsam pear</name>
    <dbReference type="NCBI Taxonomy" id="3673"/>
    <lineage>
        <taxon>Eukaryota</taxon>
        <taxon>Viridiplantae</taxon>
        <taxon>Streptophyta</taxon>
        <taxon>Embryophyta</taxon>
        <taxon>Tracheophyta</taxon>
        <taxon>Spermatophyta</taxon>
        <taxon>Magnoliopsida</taxon>
        <taxon>eudicotyledons</taxon>
        <taxon>Gunneridae</taxon>
        <taxon>Pentapetalae</taxon>
        <taxon>rosids</taxon>
        <taxon>fabids</taxon>
        <taxon>Cucurbitales</taxon>
        <taxon>Cucurbitaceae</taxon>
        <taxon>Momordiceae</taxon>
        <taxon>Momordica</taxon>
    </lineage>
</organism>
<sequence>MEEGDSGFREKEMVEEEGPVISGDDSNDEHQMFDEMPVRVRQFYFVKHLPVENPKTDAIIKKAEETIDKLNRDQVVMASKIRERMMDRDEVDSKLRRISYYETNELTLKWQREKLDILHLSLDKLAFANNAYKGKPINTCLSGGEVDKRKLSFLMVHGCKNMADERKLLREVNASQGKDGGMTIDELHAPIQRLQQKLCFNYWGYKKTDDDLAREKAILKDIKQHELARERTIADAVVNGKLWNSLGSKKAIQAEVQVLNKRLDGLREEQVQVNGKIRKVKKELERVEKDICSLQQRFKDANRKKDEAYDTILRLKKQYGEENACYYQYRSLMKKIKVLAEKKDIAAIHESSQEQVEKFMQKWNNSQDFRDDYEKRVVPSLNSRHLEIDGRMIANQKPQGDDNTRKVIKPEALSKTRLKWLMKEAEDPSELLSR</sequence>
<proteinExistence type="inferred from homology"/>
<evidence type="ECO:0000256" key="9">
    <source>
        <dbReference type="ARBA" id="ARBA00038080"/>
    </source>
</evidence>
<feature type="coiled-coil region" evidence="10">
    <location>
        <begin position="249"/>
        <end position="318"/>
    </location>
</feature>
<dbReference type="KEGG" id="mcha:111022582"/>
<evidence type="ECO:0000256" key="11">
    <source>
        <dbReference type="SAM" id="MobiDB-lite"/>
    </source>
</evidence>
<accession>A0A6J1DRN4</accession>
<protein>
    <submittedName>
        <fullName evidence="13">Proton pump-interactor 1-like isoform X1</fullName>
    </submittedName>
</protein>